<accession>A0A6J4N9T7</accession>
<dbReference type="EMBL" id="CADCTZ010001117">
    <property type="protein sequence ID" value="CAA9379943.1"/>
    <property type="molecule type" value="Genomic_DNA"/>
</dbReference>
<protein>
    <submittedName>
        <fullName evidence="1">Uncharacterized protein</fullName>
    </submittedName>
</protein>
<gene>
    <name evidence="1" type="ORF">AVDCRST_MAG84-5011</name>
</gene>
<evidence type="ECO:0000313" key="1">
    <source>
        <dbReference type="EMBL" id="CAA9379943.1"/>
    </source>
</evidence>
<sequence length="63" mass="7465">MFGENIFQTVMDAWTRRRRHRNYKNKQFAIALLSKKPAFLPNLRAATHLFLKNPVSDYPCLLD</sequence>
<organism evidence="1">
    <name type="scientific">uncultured Microcoleus sp</name>
    <dbReference type="NCBI Taxonomy" id="259945"/>
    <lineage>
        <taxon>Bacteria</taxon>
        <taxon>Bacillati</taxon>
        <taxon>Cyanobacteriota</taxon>
        <taxon>Cyanophyceae</taxon>
        <taxon>Oscillatoriophycideae</taxon>
        <taxon>Oscillatoriales</taxon>
        <taxon>Microcoleaceae</taxon>
        <taxon>Microcoleus</taxon>
        <taxon>environmental samples</taxon>
    </lineage>
</organism>
<proteinExistence type="predicted"/>
<reference evidence="1" key="1">
    <citation type="submission" date="2020-02" db="EMBL/GenBank/DDBJ databases">
        <authorList>
            <person name="Meier V. D."/>
        </authorList>
    </citation>
    <scope>NUCLEOTIDE SEQUENCE</scope>
    <source>
        <strain evidence="1">AVDCRST_MAG84</strain>
    </source>
</reference>
<name>A0A6J4N9T7_9CYAN</name>
<dbReference type="AlphaFoldDB" id="A0A6J4N9T7"/>